<dbReference type="GO" id="GO:0008270">
    <property type="term" value="F:zinc ion binding"/>
    <property type="evidence" value="ECO:0007669"/>
    <property type="project" value="UniProtKB-KW"/>
</dbReference>
<feature type="transmembrane region" description="Helical" evidence="5">
    <location>
        <begin position="444"/>
        <end position="464"/>
    </location>
</feature>
<reference evidence="9" key="1">
    <citation type="submission" date="2021-01" db="EMBL/GenBank/DDBJ databases">
        <authorList>
            <person name="Li R."/>
            <person name="Bekaert M."/>
        </authorList>
    </citation>
    <scope>NUCLEOTIDE SEQUENCE</scope>
    <source>
        <strain evidence="9">Farmed</strain>
    </source>
</reference>
<gene>
    <name evidence="9" type="ORF">SPHA_53379</name>
</gene>
<evidence type="ECO:0000256" key="1">
    <source>
        <dbReference type="ARBA" id="ARBA00022723"/>
    </source>
</evidence>
<feature type="domain" description="RING-type" evidence="7">
    <location>
        <begin position="9"/>
        <end position="34"/>
    </location>
</feature>
<dbReference type="InterPro" id="IPR047153">
    <property type="entry name" value="TRIM45/56/19-like"/>
</dbReference>
<evidence type="ECO:0000256" key="5">
    <source>
        <dbReference type="SAM" id="Phobius"/>
    </source>
</evidence>
<evidence type="ECO:0000259" key="6">
    <source>
        <dbReference type="PROSITE" id="PS50064"/>
    </source>
</evidence>
<keyword evidence="10" id="KW-1185">Reference proteome</keyword>
<name>A0A812DKD1_ACAPH</name>
<dbReference type="Gene3D" id="3.30.40.10">
    <property type="entry name" value="Zinc/RING finger domain, C3HC4 (zinc finger)"/>
    <property type="match status" value="1"/>
</dbReference>
<accession>A0A812DKD1</accession>
<feature type="transmembrane region" description="Helical" evidence="5">
    <location>
        <begin position="471"/>
        <end position="490"/>
    </location>
</feature>
<keyword evidence="2 4" id="KW-0863">Zinc-finger</keyword>
<evidence type="ECO:0000256" key="2">
    <source>
        <dbReference type="ARBA" id="ARBA00022771"/>
    </source>
</evidence>
<evidence type="ECO:0000259" key="8">
    <source>
        <dbReference type="PROSITE" id="PS50119"/>
    </source>
</evidence>
<feature type="domain" description="PARP-type" evidence="6">
    <location>
        <begin position="18"/>
        <end position="74"/>
    </location>
</feature>
<feature type="transmembrane region" description="Helical" evidence="5">
    <location>
        <begin position="534"/>
        <end position="557"/>
    </location>
</feature>
<proteinExistence type="predicted"/>
<dbReference type="PROSITE" id="PS50089">
    <property type="entry name" value="ZF_RING_2"/>
    <property type="match status" value="1"/>
</dbReference>
<dbReference type="Proteomes" id="UP000597762">
    <property type="component" value="Unassembled WGS sequence"/>
</dbReference>
<dbReference type="EMBL" id="CAHIKZ030003399">
    <property type="protein sequence ID" value="CAE1299698.1"/>
    <property type="molecule type" value="Genomic_DNA"/>
</dbReference>
<keyword evidence="3" id="KW-0862">Zinc</keyword>
<dbReference type="OrthoDB" id="9049620at2759"/>
<evidence type="ECO:0000256" key="4">
    <source>
        <dbReference type="PROSITE-ProRule" id="PRU00024"/>
    </source>
</evidence>
<organism evidence="9 10">
    <name type="scientific">Acanthosepion pharaonis</name>
    <name type="common">Pharaoh cuttlefish</name>
    <name type="synonym">Sepia pharaonis</name>
    <dbReference type="NCBI Taxonomy" id="158019"/>
    <lineage>
        <taxon>Eukaryota</taxon>
        <taxon>Metazoa</taxon>
        <taxon>Spiralia</taxon>
        <taxon>Lophotrochozoa</taxon>
        <taxon>Mollusca</taxon>
        <taxon>Cephalopoda</taxon>
        <taxon>Coleoidea</taxon>
        <taxon>Decapodiformes</taxon>
        <taxon>Sepiida</taxon>
        <taxon>Sepiina</taxon>
        <taxon>Sepiidae</taxon>
        <taxon>Acanthosepion</taxon>
    </lineage>
</organism>
<dbReference type="PROSITE" id="PS00518">
    <property type="entry name" value="ZF_RING_1"/>
    <property type="match status" value="1"/>
</dbReference>
<dbReference type="PROSITE" id="PS50064">
    <property type="entry name" value="ZF_PARP_2"/>
    <property type="match status" value="1"/>
</dbReference>
<protein>
    <submittedName>
        <fullName evidence="9">Uncharacterized protein</fullName>
    </submittedName>
</protein>
<dbReference type="InterPro" id="IPR000315">
    <property type="entry name" value="Znf_B-box"/>
</dbReference>
<dbReference type="PANTHER" id="PTHR25462:SF296">
    <property type="entry name" value="MEIOTIC P26, ISOFORM F"/>
    <property type="match status" value="1"/>
</dbReference>
<dbReference type="InterPro" id="IPR013083">
    <property type="entry name" value="Znf_RING/FYVE/PHD"/>
</dbReference>
<dbReference type="InterPro" id="IPR017907">
    <property type="entry name" value="Znf_RING_CS"/>
</dbReference>
<evidence type="ECO:0000313" key="10">
    <source>
        <dbReference type="Proteomes" id="UP000597762"/>
    </source>
</evidence>
<dbReference type="PANTHER" id="PTHR25462">
    <property type="entry name" value="BONUS, ISOFORM C-RELATED"/>
    <property type="match status" value="1"/>
</dbReference>
<evidence type="ECO:0000256" key="3">
    <source>
        <dbReference type="ARBA" id="ARBA00022833"/>
    </source>
</evidence>
<keyword evidence="5" id="KW-0812">Transmembrane</keyword>
<feature type="transmembrane region" description="Helical" evidence="5">
    <location>
        <begin position="502"/>
        <end position="522"/>
    </location>
</feature>
<evidence type="ECO:0000313" key="9">
    <source>
        <dbReference type="EMBL" id="CAE1299698.1"/>
    </source>
</evidence>
<feature type="domain" description="B box-type" evidence="8">
    <location>
        <begin position="67"/>
        <end position="104"/>
    </location>
</feature>
<dbReference type="Pfam" id="PF13923">
    <property type="entry name" value="zf-C3HC4_2"/>
    <property type="match status" value="1"/>
</dbReference>
<dbReference type="Pfam" id="PF00643">
    <property type="entry name" value="zf-B_box"/>
    <property type="match status" value="1"/>
</dbReference>
<keyword evidence="1" id="KW-0479">Metal-binding</keyword>
<dbReference type="SUPFAM" id="SSF57850">
    <property type="entry name" value="RING/U-box"/>
    <property type="match status" value="1"/>
</dbReference>
<sequence length="558" mass="64316">MLDLSSKTLPCLHSFCRSCIEMILEENGPCPQCQEPVTSDDLRLSPFLEKTLRRRQLESSEWGCGRCFEENGRESTVQIWCQECDKLLCQSCESFHSGHVTKDLSGMSRGEAVRVITTDDCRRHSQSKDAFCQRCNTCRCKKCYKEHVIASPQCPPRPLSVRDEASNEKIRSPTLERQLRQFEINIRAMSRRTKQSIDKLSTDCESECLKLTRDFEAFVDEARLKLAELCDNMKVMAYELQTKWRHSLKEKENVLKKVEIWHHTLKHLSRGDADDEDVVSGLKLVRAELSARLRQSFAPQEKGRWLVTFPKWCHDSLESLKKEIIVWAAETSGYLQVESECRLQGSNPLVISSIVAGDEDNRVFVGDFVSGSILEFISDSGEMVSQCPLKGGGKEFFPLDMCRLTGDILLVCGLELSSPSIHPLPYYSMKTNDQSICLSITLSIYHLSFICLLLLFNSIVLIYLKFYSIYLTFNFFIYLSIYLLLLLLSIRDCFNSMINISIYLSFIYLSNLIYFFNFHLLFNESFNSILSIYFGFNFICFYLSFSFNSMILSIYVFL</sequence>
<dbReference type="GO" id="GO:0003677">
    <property type="term" value="F:DNA binding"/>
    <property type="evidence" value="ECO:0007669"/>
    <property type="project" value="InterPro"/>
</dbReference>
<evidence type="ECO:0000259" key="7">
    <source>
        <dbReference type="PROSITE" id="PS50089"/>
    </source>
</evidence>
<keyword evidence="5" id="KW-1133">Transmembrane helix</keyword>
<dbReference type="InterPro" id="IPR001510">
    <property type="entry name" value="Znf_PARP"/>
</dbReference>
<comment type="caution">
    <text evidence="9">The sequence shown here is derived from an EMBL/GenBank/DDBJ whole genome shotgun (WGS) entry which is preliminary data.</text>
</comment>
<dbReference type="PROSITE" id="PS50119">
    <property type="entry name" value="ZF_BBOX"/>
    <property type="match status" value="1"/>
</dbReference>
<keyword evidence="5" id="KW-0472">Membrane</keyword>
<dbReference type="InterPro" id="IPR001841">
    <property type="entry name" value="Znf_RING"/>
</dbReference>
<dbReference type="AlphaFoldDB" id="A0A812DKD1"/>